<keyword evidence="1" id="KW-1133">Transmembrane helix</keyword>
<dbReference type="RefSeq" id="WP_144851323.1">
    <property type="nucleotide sequence ID" value="NZ_VNJI01000033.1"/>
</dbReference>
<feature type="transmembrane region" description="Helical" evidence="1">
    <location>
        <begin position="240"/>
        <end position="258"/>
    </location>
</feature>
<feature type="transmembrane region" description="Helical" evidence="1">
    <location>
        <begin position="356"/>
        <end position="377"/>
    </location>
</feature>
<keyword evidence="1" id="KW-0472">Membrane</keyword>
<feature type="transmembrane region" description="Helical" evidence="1">
    <location>
        <begin position="307"/>
        <end position="326"/>
    </location>
</feature>
<feature type="transmembrane region" description="Helical" evidence="1">
    <location>
        <begin position="211"/>
        <end position="233"/>
    </location>
</feature>
<keyword evidence="1" id="KW-0812">Transmembrane</keyword>
<protein>
    <submittedName>
        <fullName evidence="2">Uncharacterized protein</fullName>
    </submittedName>
</protein>
<feature type="transmembrane region" description="Helical" evidence="1">
    <location>
        <begin position="134"/>
        <end position="159"/>
    </location>
</feature>
<feature type="transmembrane region" description="Helical" evidence="1">
    <location>
        <begin position="102"/>
        <end position="122"/>
    </location>
</feature>
<reference evidence="2 3" key="1">
    <citation type="submission" date="2019-07" db="EMBL/GenBank/DDBJ databases">
        <authorList>
            <person name="Kim J."/>
        </authorList>
    </citation>
    <scope>NUCLEOTIDE SEQUENCE [LARGE SCALE GENOMIC DNA]</scope>
    <source>
        <strain evidence="2 3">JC52</strain>
    </source>
</reference>
<feature type="transmembrane region" description="Helical" evidence="1">
    <location>
        <begin position="447"/>
        <end position="471"/>
    </location>
</feature>
<name>A0A559K6H6_9BACL</name>
<comment type="caution">
    <text evidence="2">The sequence shown here is derived from an EMBL/GenBank/DDBJ whole genome shotgun (WGS) entry which is preliminary data.</text>
</comment>
<keyword evidence="3" id="KW-1185">Reference proteome</keyword>
<proteinExistence type="predicted"/>
<feature type="transmembrane region" description="Helical" evidence="1">
    <location>
        <begin position="180"/>
        <end position="199"/>
    </location>
</feature>
<gene>
    <name evidence="2" type="ORF">FPZ49_22775</name>
</gene>
<evidence type="ECO:0000313" key="3">
    <source>
        <dbReference type="Proteomes" id="UP000317036"/>
    </source>
</evidence>
<dbReference type="OrthoDB" id="442385at2"/>
<organism evidence="2 3">
    <name type="scientific">Paenibacillus cremeus</name>
    <dbReference type="NCBI Taxonomy" id="2163881"/>
    <lineage>
        <taxon>Bacteria</taxon>
        <taxon>Bacillati</taxon>
        <taxon>Bacillota</taxon>
        <taxon>Bacilli</taxon>
        <taxon>Bacillales</taxon>
        <taxon>Paenibacillaceae</taxon>
        <taxon>Paenibacillus</taxon>
    </lineage>
</organism>
<feature type="transmembrane region" description="Helical" evidence="1">
    <location>
        <begin position="478"/>
        <end position="496"/>
    </location>
</feature>
<accession>A0A559K6H6</accession>
<dbReference type="EMBL" id="VNJI01000033">
    <property type="protein sequence ID" value="TVY07707.1"/>
    <property type="molecule type" value="Genomic_DNA"/>
</dbReference>
<dbReference type="Proteomes" id="UP000317036">
    <property type="component" value="Unassembled WGS sequence"/>
</dbReference>
<feature type="transmembrane region" description="Helical" evidence="1">
    <location>
        <begin position="502"/>
        <end position="521"/>
    </location>
</feature>
<evidence type="ECO:0000313" key="2">
    <source>
        <dbReference type="EMBL" id="TVY07707.1"/>
    </source>
</evidence>
<feature type="transmembrane region" description="Helical" evidence="1">
    <location>
        <begin position="402"/>
        <end position="427"/>
    </location>
</feature>
<sequence>MSNVILLRPSDTTLRDSKEFEELLDEIISRRLQPEDQYEIVALLESMGWNDARAYEVFGVEDTFALGEELWQALQQKMLIQPIPEEEKQRGLALAYEMLKSFLRGLIFALPMAISVLSMLVLKFSLWSYEYLSVELATCIAIGTILSFVVVGGFTQAIARRGFYFIYQGYFKMARKNTFFFIRVGYLLCFAVSAAIYGFNFIFNIFSQEMFFIIVLYFFFLNSIWLSVTVMYILRKEITFTGLILFGILLVYIMFIRLHMDIIWSQLIAIAVVSINGIALVFYFFLSAEKKEEKGIAPKMPRLSITFYSIMPYFRYGFLYFTFLFVDRVMAWSMNDPIYMPYLIWFRGDYELGLDFALLVLMLPLGVAEVIVHRLMLDIESGQKQYFAFEAQRMNDYFLARYFKMLSIIVAVSIVSALLIYGALLYFNEKYLHYAGKYLVADHITYFVFYVSLLAYVILAVGLMNAVILFSLSQPEQVNRAILPALLTNVIVGFLMTRWFHYSYAVFGLLAGSIVFLILSIRSMKHVLRRLDYYLYAGS</sequence>
<dbReference type="AlphaFoldDB" id="A0A559K6H6"/>
<feature type="transmembrane region" description="Helical" evidence="1">
    <location>
        <begin position="264"/>
        <end position="286"/>
    </location>
</feature>
<evidence type="ECO:0000256" key="1">
    <source>
        <dbReference type="SAM" id="Phobius"/>
    </source>
</evidence>